<keyword evidence="11 18" id="KW-0808">Transferase</keyword>
<dbReference type="GO" id="GO:0000105">
    <property type="term" value="P:L-histidine biosynthetic process"/>
    <property type="evidence" value="ECO:0007669"/>
    <property type="project" value="UniProtKB-UniRule"/>
</dbReference>
<dbReference type="PANTHER" id="PTHR21403:SF8">
    <property type="entry name" value="ATP PHOSPHORIBOSYLTRANSFERASE"/>
    <property type="match status" value="1"/>
</dbReference>
<dbReference type="Proteomes" id="UP000597444">
    <property type="component" value="Unassembled WGS sequence"/>
</dbReference>
<dbReference type="NCBIfam" id="TIGR00070">
    <property type="entry name" value="hisG"/>
    <property type="match status" value="1"/>
</dbReference>
<evidence type="ECO:0000256" key="13">
    <source>
        <dbReference type="ARBA" id="ARBA00022741"/>
    </source>
</evidence>
<dbReference type="Pfam" id="PF08029">
    <property type="entry name" value="HisG_C"/>
    <property type="match status" value="1"/>
</dbReference>
<dbReference type="AlphaFoldDB" id="A0A8J3IJ08"/>
<dbReference type="InterPro" id="IPR013820">
    <property type="entry name" value="ATP_PRibTrfase_cat"/>
</dbReference>
<evidence type="ECO:0000259" key="20">
    <source>
        <dbReference type="Pfam" id="PF08029"/>
    </source>
</evidence>
<dbReference type="HAMAP" id="MF_00079">
    <property type="entry name" value="HisG_Long"/>
    <property type="match status" value="1"/>
</dbReference>
<comment type="caution">
    <text evidence="21">The sequence shown here is derived from an EMBL/GenBank/DDBJ whole genome shotgun (WGS) entry which is preliminary data.</text>
</comment>
<comment type="catalytic activity">
    <reaction evidence="1 18">
        <text>1-(5-phospho-beta-D-ribosyl)-ATP + diphosphate = 5-phospho-alpha-D-ribose 1-diphosphate + ATP</text>
        <dbReference type="Rhea" id="RHEA:18473"/>
        <dbReference type="ChEBI" id="CHEBI:30616"/>
        <dbReference type="ChEBI" id="CHEBI:33019"/>
        <dbReference type="ChEBI" id="CHEBI:58017"/>
        <dbReference type="ChEBI" id="CHEBI:73183"/>
        <dbReference type="EC" id="2.4.2.17"/>
    </reaction>
</comment>
<dbReference type="RefSeq" id="WP_220202532.1">
    <property type="nucleotide sequence ID" value="NZ_BNJK01000001.1"/>
</dbReference>
<feature type="domain" description="ATP phosphoribosyltransferase catalytic" evidence="19">
    <location>
        <begin position="61"/>
        <end position="211"/>
    </location>
</feature>
<evidence type="ECO:0000256" key="4">
    <source>
        <dbReference type="ARBA" id="ARBA00004667"/>
    </source>
</evidence>
<dbReference type="EMBL" id="BNJK01000001">
    <property type="protein sequence ID" value="GHO91650.1"/>
    <property type="molecule type" value="Genomic_DNA"/>
</dbReference>
<dbReference type="SUPFAM" id="SSF53850">
    <property type="entry name" value="Periplasmic binding protein-like II"/>
    <property type="match status" value="1"/>
</dbReference>
<evidence type="ECO:0000256" key="8">
    <source>
        <dbReference type="ARBA" id="ARBA00022490"/>
    </source>
</evidence>
<evidence type="ECO:0000256" key="11">
    <source>
        <dbReference type="ARBA" id="ARBA00022679"/>
    </source>
</evidence>
<comment type="activity regulation">
    <text evidence="18">Feedback inhibited by histidine.</text>
</comment>
<sequence>MTPVNVLQLDGEQIKLAIQKDGRLTEATLQLLRTAGLQFESAKQRLFSVCRNFPLAILYVRDDDIPEYVADGVADLGIVGQNLVREAERPVEELLPLNYGHCTLMVAVPRESHIQAVEQLAGCKIATSYPVTTRQFFQERGINVDITTISGSVELAPTLGVSTAIVDLVSSGSSLKLNDLVPLESVLQSQAALIANPTTFKDEQKSIKSIILNRLLMRLNGVINARSYKYIMMNAPREALPSIVELAAGMHSPTVLPTADPDWISVHIAVAEDVFWESIEQLRSLGAQGILVSPIEKLFL</sequence>
<evidence type="ECO:0000313" key="22">
    <source>
        <dbReference type="Proteomes" id="UP000597444"/>
    </source>
</evidence>
<accession>A0A8J3IJ08</accession>
<dbReference type="NCBIfam" id="TIGR03455">
    <property type="entry name" value="HisG_C-term"/>
    <property type="match status" value="1"/>
</dbReference>
<evidence type="ECO:0000256" key="12">
    <source>
        <dbReference type="ARBA" id="ARBA00022723"/>
    </source>
</evidence>
<comment type="similarity">
    <text evidence="5 18">Belongs to the ATP phosphoribosyltransferase family. Long subfamily.</text>
</comment>
<keyword evidence="15 18" id="KW-0460">Magnesium</keyword>
<keyword evidence="16 18" id="KW-0368">Histidine biosynthesis</keyword>
<evidence type="ECO:0000256" key="16">
    <source>
        <dbReference type="ARBA" id="ARBA00023102"/>
    </source>
</evidence>
<evidence type="ECO:0000256" key="3">
    <source>
        <dbReference type="ARBA" id="ARBA00004496"/>
    </source>
</evidence>
<dbReference type="Gene3D" id="3.30.70.120">
    <property type="match status" value="1"/>
</dbReference>
<dbReference type="Pfam" id="PF01634">
    <property type="entry name" value="HisG"/>
    <property type="match status" value="1"/>
</dbReference>
<evidence type="ECO:0000256" key="17">
    <source>
        <dbReference type="ARBA" id="ARBA00024861"/>
    </source>
</evidence>
<dbReference type="InterPro" id="IPR001348">
    <property type="entry name" value="ATP_PRibTrfase_HisG"/>
</dbReference>
<gene>
    <name evidence="18 21" type="primary">hisG</name>
    <name evidence="21" type="ORF">KSF_016980</name>
</gene>
<dbReference type="GO" id="GO:0005524">
    <property type="term" value="F:ATP binding"/>
    <property type="evidence" value="ECO:0007669"/>
    <property type="project" value="UniProtKB-KW"/>
</dbReference>
<protein>
    <recommendedName>
        <fullName evidence="7 18">ATP phosphoribosyltransferase</fullName>
        <shortName evidence="18">ATP-PRT</shortName>
        <shortName evidence="18">ATP-PRTase</shortName>
        <ecNumber evidence="6 18">2.4.2.17</ecNumber>
    </recommendedName>
</protein>
<comment type="function">
    <text evidence="17 18">Catalyzes the condensation of ATP and 5-phosphoribose 1-diphosphate to form N'-(5'-phosphoribosyl)-ATP (PR-ATP). Has a crucial role in the pathway because the rate of histidine biosynthesis seems to be controlled primarily by regulation of HisG enzymatic activity.</text>
</comment>
<dbReference type="InterPro" id="IPR013115">
    <property type="entry name" value="HisG_C"/>
</dbReference>
<comment type="pathway">
    <text evidence="4 18">Amino-acid biosynthesis; L-histidine biosynthesis; L-histidine from 5-phospho-alpha-D-ribose 1-diphosphate: step 1/9.</text>
</comment>
<dbReference type="Gene3D" id="3.40.190.10">
    <property type="entry name" value="Periplasmic binding protein-like II"/>
    <property type="match status" value="2"/>
</dbReference>
<dbReference type="EC" id="2.4.2.17" evidence="6 18"/>
<dbReference type="GO" id="GO:0005737">
    <property type="term" value="C:cytoplasm"/>
    <property type="evidence" value="ECO:0007669"/>
    <property type="project" value="UniProtKB-SubCell"/>
</dbReference>
<dbReference type="InterPro" id="IPR011322">
    <property type="entry name" value="N-reg_PII-like_a/b"/>
</dbReference>
<evidence type="ECO:0000256" key="10">
    <source>
        <dbReference type="ARBA" id="ARBA00022676"/>
    </source>
</evidence>
<name>A0A8J3IJ08_9CHLR</name>
<keyword evidence="9 18" id="KW-0028">Amino-acid biosynthesis</keyword>
<dbReference type="FunFam" id="3.30.70.120:FF:000002">
    <property type="entry name" value="ATP phosphoribosyltransferase"/>
    <property type="match status" value="1"/>
</dbReference>
<evidence type="ECO:0000313" key="21">
    <source>
        <dbReference type="EMBL" id="GHO91650.1"/>
    </source>
</evidence>
<organism evidence="21 22">
    <name type="scientific">Reticulibacter mediterranei</name>
    <dbReference type="NCBI Taxonomy" id="2778369"/>
    <lineage>
        <taxon>Bacteria</taxon>
        <taxon>Bacillati</taxon>
        <taxon>Chloroflexota</taxon>
        <taxon>Ktedonobacteria</taxon>
        <taxon>Ktedonobacterales</taxon>
        <taxon>Reticulibacteraceae</taxon>
        <taxon>Reticulibacter</taxon>
    </lineage>
</organism>
<evidence type="ECO:0000259" key="19">
    <source>
        <dbReference type="Pfam" id="PF01634"/>
    </source>
</evidence>
<proteinExistence type="inferred from homology"/>
<evidence type="ECO:0000256" key="7">
    <source>
        <dbReference type="ARBA" id="ARBA00020998"/>
    </source>
</evidence>
<evidence type="ECO:0000256" key="5">
    <source>
        <dbReference type="ARBA" id="ARBA00007955"/>
    </source>
</evidence>
<reference evidence="21" key="1">
    <citation type="submission" date="2020-10" db="EMBL/GenBank/DDBJ databases">
        <title>Taxonomic study of unclassified bacteria belonging to the class Ktedonobacteria.</title>
        <authorList>
            <person name="Yabe S."/>
            <person name="Wang C.M."/>
            <person name="Zheng Y."/>
            <person name="Sakai Y."/>
            <person name="Cavaletti L."/>
            <person name="Monciardini P."/>
            <person name="Donadio S."/>
        </authorList>
    </citation>
    <scope>NUCLEOTIDE SEQUENCE</scope>
    <source>
        <strain evidence="21">ID150040</strain>
    </source>
</reference>
<feature type="domain" description="Histidine biosynthesis HisG C-terminal" evidence="20">
    <location>
        <begin position="225"/>
        <end position="297"/>
    </location>
</feature>
<evidence type="ECO:0000256" key="18">
    <source>
        <dbReference type="HAMAP-Rule" id="MF_00079"/>
    </source>
</evidence>
<keyword evidence="8 18" id="KW-0963">Cytoplasm</keyword>
<evidence type="ECO:0000256" key="15">
    <source>
        <dbReference type="ARBA" id="ARBA00022842"/>
    </source>
</evidence>
<dbReference type="GO" id="GO:0003879">
    <property type="term" value="F:ATP phosphoribosyltransferase activity"/>
    <property type="evidence" value="ECO:0007669"/>
    <property type="project" value="UniProtKB-UniRule"/>
</dbReference>
<evidence type="ECO:0000256" key="1">
    <source>
        <dbReference type="ARBA" id="ARBA00000915"/>
    </source>
</evidence>
<dbReference type="GO" id="GO:0000287">
    <property type="term" value="F:magnesium ion binding"/>
    <property type="evidence" value="ECO:0007669"/>
    <property type="project" value="UniProtKB-UniRule"/>
</dbReference>
<dbReference type="UniPathway" id="UPA00031">
    <property type="reaction ID" value="UER00006"/>
</dbReference>
<dbReference type="PANTHER" id="PTHR21403">
    <property type="entry name" value="ATP PHOSPHORIBOSYLTRANSFERASE ATP-PRTASE"/>
    <property type="match status" value="1"/>
</dbReference>
<keyword evidence="13 18" id="KW-0547">Nucleotide-binding</keyword>
<comment type="subcellular location">
    <subcellularLocation>
        <location evidence="3 18">Cytoplasm</location>
    </subcellularLocation>
</comment>
<evidence type="ECO:0000256" key="9">
    <source>
        <dbReference type="ARBA" id="ARBA00022605"/>
    </source>
</evidence>
<dbReference type="SUPFAM" id="SSF54913">
    <property type="entry name" value="GlnB-like"/>
    <property type="match status" value="1"/>
</dbReference>
<dbReference type="InterPro" id="IPR015867">
    <property type="entry name" value="N-reg_PII/ATP_PRibTrfase_C"/>
</dbReference>
<evidence type="ECO:0000256" key="14">
    <source>
        <dbReference type="ARBA" id="ARBA00022840"/>
    </source>
</evidence>
<keyword evidence="22" id="KW-1185">Reference proteome</keyword>
<keyword evidence="12 18" id="KW-0479">Metal-binding</keyword>
<keyword evidence="10 18" id="KW-0328">Glycosyltransferase</keyword>
<comment type="cofactor">
    <cofactor evidence="2 18">
        <name>Mg(2+)</name>
        <dbReference type="ChEBI" id="CHEBI:18420"/>
    </cofactor>
</comment>
<evidence type="ECO:0000256" key="2">
    <source>
        <dbReference type="ARBA" id="ARBA00001946"/>
    </source>
</evidence>
<dbReference type="InterPro" id="IPR020621">
    <property type="entry name" value="ATP-PRT_HisG_long"/>
</dbReference>
<evidence type="ECO:0000256" key="6">
    <source>
        <dbReference type="ARBA" id="ARBA00011946"/>
    </source>
</evidence>
<keyword evidence="14 18" id="KW-0067">ATP-binding</keyword>